<reference evidence="1 2" key="1">
    <citation type="submission" date="2013-08" db="EMBL/GenBank/DDBJ databases">
        <authorList>
            <person name="Weinstock G."/>
            <person name="Sodergren E."/>
            <person name="Wylie T."/>
            <person name="Fulton L."/>
            <person name="Fulton R."/>
            <person name="Fronick C."/>
            <person name="O'Laughlin M."/>
            <person name="Godfrey J."/>
            <person name="Miner T."/>
            <person name="Herter B."/>
            <person name="Appelbaum E."/>
            <person name="Cordes M."/>
            <person name="Lek S."/>
            <person name="Wollam A."/>
            <person name="Pepin K.H."/>
            <person name="Palsikar V.B."/>
            <person name="Mitreva M."/>
            <person name="Wilson R.K."/>
        </authorList>
    </citation>
    <scope>NUCLEOTIDE SEQUENCE [LARGE SCALE GENOMIC DNA]</scope>
    <source>
        <strain evidence="1 2">F0041</strain>
    </source>
</reference>
<dbReference type="HOGENOM" id="CLU_3058694_0_0_10"/>
<evidence type="ECO:0000313" key="1">
    <source>
        <dbReference type="EMBL" id="ERI88213.1"/>
    </source>
</evidence>
<dbReference type="AlphaFoldDB" id="U2CVZ0"/>
<accession>U2CVZ0</accession>
<name>U2CVZ0_9BACE</name>
<gene>
    <name evidence="1" type="ORF">HMPREF1981_00597</name>
</gene>
<organism evidence="1 2">
    <name type="scientific">Bacteroides pyogenes F0041</name>
    <dbReference type="NCBI Taxonomy" id="1321819"/>
    <lineage>
        <taxon>Bacteria</taxon>
        <taxon>Pseudomonadati</taxon>
        <taxon>Bacteroidota</taxon>
        <taxon>Bacteroidia</taxon>
        <taxon>Bacteroidales</taxon>
        <taxon>Bacteroidaceae</taxon>
        <taxon>Bacteroides</taxon>
    </lineage>
</organism>
<comment type="caution">
    <text evidence="1">The sequence shown here is derived from an EMBL/GenBank/DDBJ whole genome shotgun (WGS) entry which is preliminary data.</text>
</comment>
<evidence type="ECO:0000313" key="2">
    <source>
        <dbReference type="Proteomes" id="UP000016496"/>
    </source>
</evidence>
<protein>
    <submittedName>
        <fullName evidence="1">Uncharacterized protein</fullName>
    </submittedName>
</protein>
<dbReference type="Proteomes" id="UP000016496">
    <property type="component" value="Unassembled WGS sequence"/>
</dbReference>
<sequence>MFSLQFNSTHSVTLSITISDVYTGIGNISFQRPSHTTVLSRLCQDVLSPPAYP</sequence>
<proteinExistence type="predicted"/>
<dbReference type="EMBL" id="AWSV01000040">
    <property type="protein sequence ID" value="ERI88213.1"/>
    <property type="molecule type" value="Genomic_DNA"/>
</dbReference>